<name>A0A1G9UJ14_9EURY</name>
<proteinExistence type="predicted"/>
<organism evidence="1 2">
    <name type="scientific">Halogranum gelatinilyticum</name>
    <dbReference type="NCBI Taxonomy" id="660521"/>
    <lineage>
        <taxon>Archaea</taxon>
        <taxon>Methanobacteriati</taxon>
        <taxon>Methanobacteriota</taxon>
        <taxon>Stenosarchaea group</taxon>
        <taxon>Halobacteria</taxon>
        <taxon>Halobacteriales</taxon>
        <taxon>Haloferacaceae</taxon>
    </lineage>
</organism>
<gene>
    <name evidence="1" type="ORF">SAMN04487949_2211</name>
</gene>
<keyword evidence="2" id="KW-1185">Reference proteome</keyword>
<dbReference type="EMBL" id="FNHL01000002">
    <property type="protein sequence ID" value="SDM59929.1"/>
    <property type="molecule type" value="Genomic_DNA"/>
</dbReference>
<reference evidence="2" key="1">
    <citation type="submission" date="2016-10" db="EMBL/GenBank/DDBJ databases">
        <authorList>
            <person name="Varghese N."/>
            <person name="Submissions S."/>
        </authorList>
    </citation>
    <scope>NUCLEOTIDE SEQUENCE [LARGE SCALE GENOMIC DNA]</scope>
    <source>
        <strain evidence="2">CGMCC 1.10119</strain>
    </source>
</reference>
<evidence type="ECO:0000313" key="2">
    <source>
        <dbReference type="Proteomes" id="UP000199451"/>
    </source>
</evidence>
<dbReference type="Proteomes" id="UP000199451">
    <property type="component" value="Unassembled WGS sequence"/>
</dbReference>
<sequence length="104" mass="11449">MAVHSSTSDTAHDQGVAREAKELVRAGWSVTATVEGWDDPEPVGPAVPDIVATKRGTVRVVEVETDDGCDHERMRRAVSRRRNAVFYAVIVDDNGRRIRYTDAA</sequence>
<dbReference type="AlphaFoldDB" id="A0A1G9UJ14"/>
<accession>A0A1G9UJ14</accession>
<dbReference type="RefSeq" id="WP_089697495.1">
    <property type="nucleotide sequence ID" value="NZ_FNHL01000002.1"/>
</dbReference>
<protein>
    <submittedName>
        <fullName evidence="1">Uncharacterized protein</fullName>
    </submittedName>
</protein>
<dbReference type="OrthoDB" id="345957at2157"/>
<evidence type="ECO:0000313" key="1">
    <source>
        <dbReference type="EMBL" id="SDM59929.1"/>
    </source>
</evidence>